<dbReference type="OrthoDB" id="200660at2759"/>
<evidence type="ECO:0000256" key="3">
    <source>
        <dbReference type="ARBA" id="ARBA00023204"/>
    </source>
</evidence>
<keyword evidence="3" id="KW-0234">DNA repair</keyword>
<proteinExistence type="predicted"/>
<comment type="subcellular location">
    <subcellularLocation>
        <location evidence="1">Nucleus</location>
    </subcellularLocation>
</comment>
<keyword evidence="6" id="KW-1185">Reference proteome</keyword>
<dbReference type="Proteomes" id="UP001153076">
    <property type="component" value="Unassembled WGS sequence"/>
</dbReference>
<evidence type="ECO:0000256" key="2">
    <source>
        <dbReference type="ARBA" id="ARBA00022763"/>
    </source>
</evidence>
<dbReference type="EMBL" id="JAKOGI010000839">
    <property type="protein sequence ID" value="KAJ8429968.1"/>
    <property type="molecule type" value="Genomic_DNA"/>
</dbReference>
<dbReference type="Pfam" id="PF20168">
    <property type="entry name" value="PDS5"/>
    <property type="match status" value="1"/>
</dbReference>
<dbReference type="AlphaFoldDB" id="A0A9Q1JRZ6"/>
<evidence type="ECO:0000256" key="4">
    <source>
        <dbReference type="ARBA" id="ARBA00023242"/>
    </source>
</evidence>
<evidence type="ECO:0000256" key="1">
    <source>
        <dbReference type="ARBA" id="ARBA00004123"/>
    </source>
</evidence>
<dbReference type="GO" id="GO:0000785">
    <property type="term" value="C:chromatin"/>
    <property type="evidence" value="ECO:0007669"/>
    <property type="project" value="TreeGrafter"/>
</dbReference>
<evidence type="ECO:0000313" key="6">
    <source>
        <dbReference type="Proteomes" id="UP001153076"/>
    </source>
</evidence>
<accession>A0A9Q1JRZ6</accession>
<protein>
    <submittedName>
        <fullName evidence="5">Uncharacterized protein</fullName>
    </submittedName>
</protein>
<name>A0A9Q1JRZ6_9CARY</name>
<gene>
    <name evidence="5" type="ORF">Cgig2_032093</name>
</gene>
<reference evidence="5" key="1">
    <citation type="submission" date="2022-04" db="EMBL/GenBank/DDBJ databases">
        <title>Carnegiea gigantea Genome sequencing and assembly v2.</title>
        <authorList>
            <person name="Copetti D."/>
            <person name="Sanderson M.J."/>
            <person name="Burquez A."/>
            <person name="Wojciechowski M.F."/>
        </authorList>
    </citation>
    <scope>NUCLEOTIDE SEQUENCE</scope>
    <source>
        <strain evidence="5">SGP5-SGP5p</strain>
        <tissue evidence="5">Aerial part</tissue>
    </source>
</reference>
<keyword evidence="4" id="KW-0539">Nucleus</keyword>
<sequence>MKKAFRVIAPPFQALPDITSADKSYHKRVRILESMSRVKSYVVLLDLECDSLVLDICHNLLSLVKDDHSSLMLAYVESILVGILAKADDFLLEFLISIPSRNLITSDVSIDEVSALMQGFFLRCMHIDNELAFVALPNQKNHFISTTNNTNNCQQSAQTINIITA</sequence>
<comment type="caution">
    <text evidence="5">The sequence shown here is derived from an EMBL/GenBank/DDBJ whole genome shotgun (WGS) entry which is preliminary data.</text>
</comment>
<organism evidence="5 6">
    <name type="scientific">Carnegiea gigantea</name>
    <dbReference type="NCBI Taxonomy" id="171969"/>
    <lineage>
        <taxon>Eukaryota</taxon>
        <taxon>Viridiplantae</taxon>
        <taxon>Streptophyta</taxon>
        <taxon>Embryophyta</taxon>
        <taxon>Tracheophyta</taxon>
        <taxon>Spermatophyta</taxon>
        <taxon>Magnoliopsida</taxon>
        <taxon>eudicotyledons</taxon>
        <taxon>Gunneridae</taxon>
        <taxon>Pentapetalae</taxon>
        <taxon>Caryophyllales</taxon>
        <taxon>Cactineae</taxon>
        <taxon>Cactaceae</taxon>
        <taxon>Cactoideae</taxon>
        <taxon>Echinocereeae</taxon>
        <taxon>Carnegiea</taxon>
    </lineage>
</organism>
<dbReference type="PANTHER" id="PTHR12663:SF0">
    <property type="entry name" value="PRECOCIOUS DISSOCIATION OF SISTERS 5, ISOFORM A"/>
    <property type="match status" value="1"/>
</dbReference>
<keyword evidence="2" id="KW-0227">DNA damage</keyword>
<dbReference type="PANTHER" id="PTHR12663">
    <property type="entry name" value="ANDROGEN INDUCED INHIBITOR OF PROLIFERATION AS3 / PDS5-RELATED"/>
    <property type="match status" value="1"/>
</dbReference>
<dbReference type="GO" id="GO:0007064">
    <property type="term" value="P:mitotic sister chromatid cohesion"/>
    <property type="evidence" value="ECO:0007669"/>
    <property type="project" value="InterPro"/>
</dbReference>
<dbReference type="InterPro" id="IPR039776">
    <property type="entry name" value="Pds5"/>
</dbReference>
<evidence type="ECO:0000313" key="5">
    <source>
        <dbReference type="EMBL" id="KAJ8429968.1"/>
    </source>
</evidence>
<dbReference type="GO" id="GO:0005634">
    <property type="term" value="C:nucleus"/>
    <property type="evidence" value="ECO:0007669"/>
    <property type="project" value="UniProtKB-SubCell"/>
</dbReference>
<dbReference type="GO" id="GO:0006281">
    <property type="term" value="P:DNA repair"/>
    <property type="evidence" value="ECO:0007669"/>
    <property type="project" value="UniProtKB-KW"/>
</dbReference>